<dbReference type="PANTHER" id="PTHR23146:SF0">
    <property type="entry name" value="RNA POLYMERASE-ASSOCIATED PROTEIN LEO1"/>
    <property type="match status" value="1"/>
</dbReference>
<name>A0ABR4AF11_9LECA</name>
<feature type="compositionally biased region" description="Polar residues" evidence="1">
    <location>
        <begin position="74"/>
        <end position="91"/>
    </location>
</feature>
<sequence>MPIPSTSGSQNAKTSSLETQTLRIPSPGRSRRAERSAAPSPESFSHRNLFRDRGGSVHPTTPPDLINQDVETAHPQSLQNSDNQSDRSVSTRLGAYSTEIPIEGPQSPGSTEQSPEHSVPDQPNHSHKHSTETVQPSEEAEKSDELDSATKQIAMSFDQDASVASDQEQLDDRLNDEDAGGLFGSGSEDEGSGAESASNKRRKLDDEDLDSGDDEGRRDRLGDGAEGAGKGSELYERRANILATSIGRHPGPRPSDGELYLLQLPNFIGIDPKGFTLKSFQPSKTDHHSSGPPSATFSAYHTSKNTVRWRHTPNRPSAIQSNARVLRWSDGSLTLQLASNPREQFELAAKPLAPPQTNPSKPTPTSVKTSRPHDSAGYNVRLDSHTYLAAPHESAELIRLTNHITASLAVQSSTDQDDEALARLQEQLAAAQKGSKTTQDGGVAVINISEDPEMAKKRAEIAEKEKSKMQRRMQIQADRETNRNNSVLKRSGLRTGIGAGLTIGGLEDNDGMATTRGRPSKPKSRRSRRRNSEYSDDEEFRGRGRTREDEYDEDDGFLVGSDEEPEVGEESEEEADMDDDGADEEVDKPKRRGSEEAAGGGRAKRRRVIEDEEED</sequence>
<comment type="caution">
    <text evidence="2">The sequence shown here is derived from an EMBL/GenBank/DDBJ whole genome shotgun (WGS) entry which is preliminary data.</text>
</comment>
<organism evidence="2 3">
    <name type="scientific">Stereocaulon virgatum</name>
    <dbReference type="NCBI Taxonomy" id="373712"/>
    <lineage>
        <taxon>Eukaryota</taxon>
        <taxon>Fungi</taxon>
        <taxon>Dikarya</taxon>
        <taxon>Ascomycota</taxon>
        <taxon>Pezizomycotina</taxon>
        <taxon>Lecanoromycetes</taxon>
        <taxon>OSLEUM clade</taxon>
        <taxon>Lecanoromycetidae</taxon>
        <taxon>Lecanorales</taxon>
        <taxon>Lecanorineae</taxon>
        <taxon>Stereocaulaceae</taxon>
        <taxon>Stereocaulon</taxon>
    </lineage>
</organism>
<feature type="compositionally biased region" description="Basic residues" evidence="1">
    <location>
        <begin position="518"/>
        <end position="529"/>
    </location>
</feature>
<feature type="compositionally biased region" description="Polar residues" evidence="1">
    <location>
        <begin position="1"/>
        <end position="23"/>
    </location>
</feature>
<feature type="compositionally biased region" description="Acidic residues" evidence="1">
    <location>
        <begin position="549"/>
        <end position="586"/>
    </location>
</feature>
<dbReference type="InterPro" id="IPR007149">
    <property type="entry name" value="Leo1"/>
</dbReference>
<proteinExistence type="predicted"/>
<feature type="compositionally biased region" description="Polar residues" evidence="1">
    <location>
        <begin position="358"/>
        <end position="369"/>
    </location>
</feature>
<evidence type="ECO:0008006" key="4">
    <source>
        <dbReference type="Google" id="ProtNLM"/>
    </source>
</evidence>
<evidence type="ECO:0000313" key="3">
    <source>
        <dbReference type="Proteomes" id="UP001590950"/>
    </source>
</evidence>
<feature type="region of interest" description="Disordered" evidence="1">
    <location>
        <begin position="462"/>
        <end position="615"/>
    </location>
</feature>
<reference evidence="2 3" key="1">
    <citation type="submission" date="2024-09" db="EMBL/GenBank/DDBJ databases">
        <title>Rethinking Asexuality: The Enigmatic Case of Functional Sexual Genes in Lepraria (Stereocaulaceae).</title>
        <authorList>
            <person name="Doellman M."/>
            <person name="Sun Y."/>
            <person name="Barcenas-Pena A."/>
            <person name="Lumbsch H.T."/>
            <person name="Grewe F."/>
        </authorList>
    </citation>
    <scope>NUCLEOTIDE SEQUENCE [LARGE SCALE GENOMIC DNA]</scope>
    <source>
        <strain evidence="2 3">Mercado 3170</strain>
    </source>
</reference>
<accession>A0ABR4AF11</accession>
<dbReference type="Proteomes" id="UP001590950">
    <property type="component" value="Unassembled WGS sequence"/>
</dbReference>
<gene>
    <name evidence="2" type="ORF">N7G274_003600</name>
</gene>
<evidence type="ECO:0000313" key="2">
    <source>
        <dbReference type="EMBL" id="KAL2043294.1"/>
    </source>
</evidence>
<keyword evidence="3" id="KW-1185">Reference proteome</keyword>
<evidence type="ECO:0000256" key="1">
    <source>
        <dbReference type="SAM" id="MobiDB-lite"/>
    </source>
</evidence>
<dbReference type="Pfam" id="PF04004">
    <property type="entry name" value="Leo1"/>
    <property type="match status" value="1"/>
</dbReference>
<dbReference type="PANTHER" id="PTHR23146">
    <property type="entry name" value="LEO1 PROTEIN"/>
    <property type="match status" value="1"/>
</dbReference>
<feature type="compositionally biased region" description="Polar residues" evidence="1">
    <location>
        <begin position="291"/>
        <end position="300"/>
    </location>
</feature>
<dbReference type="EMBL" id="JBEFKJ010000011">
    <property type="protein sequence ID" value="KAL2043294.1"/>
    <property type="molecule type" value="Genomic_DNA"/>
</dbReference>
<feature type="region of interest" description="Disordered" evidence="1">
    <location>
        <begin position="279"/>
        <end position="300"/>
    </location>
</feature>
<protein>
    <recommendedName>
        <fullName evidence="4">Leo1-like protein</fullName>
    </recommendedName>
</protein>
<feature type="region of interest" description="Disordered" evidence="1">
    <location>
        <begin position="1"/>
        <end position="236"/>
    </location>
</feature>
<feature type="compositionally biased region" description="Basic and acidic residues" evidence="1">
    <location>
        <begin position="214"/>
        <end position="223"/>
    </location>
</feature>
<feature type="region of interest" description="Disordered" evidence="1">
    <location>
        <begin position="349"/>
        <end position="378"/>
    </location>
</feature>